<feature type="domain" description="Insecticide toxin TcdB middle/C-terminal" evidence="5">
    <location>
        <begin position="916"/>
        <end position="1018"/>
    </location>
</feature>
<proteinExistence type="predicted"/>
<gene>
    <name evidence="7" type="ordered locus">sce6722</name>
</gene>
<dbReference type="PRINTS" id="PR01341">
    <property type="entry name" value="SALSPVBPROT"/>
</dbReference>
<dbReference type="BioCyc" id="SCEL448385:SCE_RS34495-MONOMER"/>
<dbReference type="InterPro" id="IPR028994">
    <property type="entry name" value="Integrin_alpha_N"/>
</dbReference>
<dbReference type="PANTHER" id="PTHR32305">
    <property type="match status" value="1"/>
</dbReference>
<dbReference type="Pfam" id="PF03534">
    <property type="entry name" value="SpvB"/>
    <property type="match status" value="1"/>
</dbReference>
<evidence type="ECO:0000256" key="4">
    <source>
        <dbReference type="SAM" id="MobiDB-lite"/>
    </source>
</evidence>
<dbReference type="Gene3D" id="2.180.10.10">
    <property type="entry name" value="RHS repeat-associated core"/>
    <property type="match status" value="1"/>
</dbReference>
<evidence type="ECO:0000256" key="2">
    <source>
        <dbReference type="ARBA" id="ARBA00022525"/>
    </source>
</evidence>
<dbReference type="HOGENOM" id="CLU_000672_1_0_7"/>
<feature type="compositionally biased region" description="Basic and acidic residues" evidence="4">
    <location>
        <begin position="1"/>
        <end position="14"/>
    </location>
</feature>
<evidence type="ECO:0000313" key="8">
    <source>
        <dbReference type="Proteomes" id="UP000002139"/>
    </source>
</evidence>
<feature type="compositionally biased region" description="Basic and acidic residues" evidence="4">
    <location>
        <begin position="34"/>
        <end position="49"/>
    </location>
</feature>
<evidence type="ECO:0000259" key="5">
    <source>
        <dbReference type="Pfam" id="PF12255"/>
    </source>
</evidence>
<comment type="subcellular location">
    <subcellularLocation>
        <location evidence="1">Secreted</location>
    </subcellularLocation>
</comment>
<sequence length="2426" mass="269108">MKKRERSSDGRKGQPDTTSTNRAQAAPDQGAEARAAREDGGSGDGKGREPGGQPLLPALTLPKGGGAIRGIGEKFSVNPATGTSSLAVPLPASPGRGGFGPQLQLAYDSGGGNGAFGLGFALSVPSISRKTDKGLPRYLDDIDSDDFILSGAEDLVPTLSQTGEPELDRGTHVALTYRPRVEGLFARIERWIRKDDGDVHWRVTTKDNTTHFYGQTPETRIADPGGPEVGRGARIFSWLLDESRDDKGNIIRYEYKAEDRTGVDPSDLSEKSRFERQGGDLVFLATAQRYLKRVRYCNAVPFVASGFMMEMVFDYGEHAPAEATTTAVPTPADSGPGTSPWTVRQDPFSSYRATFEVRTYRLCRRVLMFHRFPADGTPVLVRSTDFEYDASGAFTYLVGVTQAGYLFDTVTSTWQRQVLPTLRLDYVRPVINDTLSALPRDSLVGIEDGVDGAAKQWIDLNGEGIPGVLIDEGSTWYYKANRGQGKLEAPRTLSALPAPSTLVGGVQQLEDLGGDGQLDLVAYGAPLSGYFSSTKEGGFEALRTFESLPNIDWMDPNLRFIDLDGDGLPDLLITEDHAFVWYRSKAKQGFGEAQRVFYTDDDERGPAVVFADPEQSIQLADMSGDGLVDIVRVRNGEVCFWPNLGYGRFGKKVTLENSPVFAAMDEFDARRVRFGDVDGSGTSDIFYLGSDRVALYLNESGNRLAAPVHIHSLPPVDSVVRLGIVDLLGQGTACLVWSSPLPTARSIFYVDLMAGAKPHLLRSVINNLGAETTISYAPSTKFYLEDKAAGIQWLTRLAFPVHVVDHVERVDAISKSRLVTTYRYRHGFFDGVEREFRGFARVEQRDAEEFTVGASGTELFQAPVRTVSWYHTGAWLEKERLERELAEEYFQKGPAAMLLRDTVLPQGMSIQDEREAARALRGRLLRQEIYALDGTNKENIPYLTTEQSFEVRRIKTSEGTRHGVFMVHERERVLIHSERKADDPRVVHDLVLDVDEFGNVERRVSIAYARATGEPEQRRAWTTMTESDYINKPTEITWYRVGLQCEERLFELTGLTLPAAGQGLLARSALHDEQGTGVLDMLDPEDDLPYEGESTGLAPQRRLIQRTQQVFYEDDLSGPLPLGEVESLALPYKRYELALTPGLVSEIVQDSGQFSATAFDPAVLLSEGRYVQRDGGYWTASGHLVFDSARFYLPVEAVDPFGEHSFVTYDDFALLIETTTDPLNNQVQAENDYRVLAPWHITDPNLNRSAVAFDALGRVVRSAVMGKDNANEGDTLDNPTSRIEYDILRWQVEQKPAFVHTYAREVHYADSPSTPFRESLAYCDGFGRVVMQKVQAEPGDAPLRDVQGVLVRDGNGALVNGPVAARWVGTGRTVFNNKGNPVKQFEPFFSSTAEYEDEADLVEWGVTPILHYDPLDRVIRTEFPDGTESRVEFDTWLTRTFDQNDAVIGTPWLAERQSGSASPAEQRAATLALEHADTPSATHLDALGRAFWTVIPNRIHGVDAPSYQTRSKLDVQGHVLRMLDARGVEAVTEQFDVLGRRFSTASPDGGVRLEVVDIGNKPVRSYNGRRQNRRYTYDALQRPTRTWLFVDGEAERLVKRVVYGEAHPEAQQRNLRAQAYQVYDGAGVVTSQAYDFKGNLLQASRHLRSEVHAGADWSVLSALTDVSAIAAAAAPLLEAESFETQTEYDALNRPTRLIAPDPDASEIKPTYNEAGLVERIDVLIRDAAAWTTFVDNIDYDAKGQRERIVYGNGTSTVYTYDPLTFKLARLRTTRSSDGAVLQNLTYTYDPVGNIVEINDSAQQTVFFNNAVVSPNAQYVYDAVYRLIEATGREHAGGLADVQRDQNDLPIQALPHANDTQALRNYTEQYFYDAVGNIQRMEHLAGAGTWIRRYSYEMTSNRLKSTFGDPEDEPSSPMYPHDAHGNMTAMPHIAALTWDENDQLRSTDLDGGGVVYYAYDATGQRVRKVWEHSGLVEERIYLGGYEVYRKRNATGLVLERQTLHVMDGARRAAMVETKTVDTSGPFTVTPRVRYQLDNHLGSASLEVDGAGLVIGYEEYHPFGTTAYWSAASGIEVSQRRYRYTGKEKDEETGLYYHGARYYAPWLGRWTAADPAGMVDGPNLYMYVSGRPITLTDPSGAQGKSGDDNQQQHSHDTRPKQPRRSPPPASLKEAIEKFEDVKISEPKDLTPEERELIFGKPDINQAEGYSTPWEAARAALQKYNPESILSKEAAPPGTSDVNFGVEYGGLIYKSGERFYYTEAVIGTNGNEGSPSVDVWETLSNVPGDPERRIVGDYHTHGGKVRDMDAERFSGSPLERLDKINDVSPGKVVIVPAEVALAHTMKTSIDVAESILEQQAKRGDIAGSRTDLDRQSKYILDRETYTSFLGTPEGRFGIYIPAKDLEFYFSPNARLLPPGQLPPAAAYAK</sequence>
<dbReference type="RefSeq" id="WP_012239330.1">
    <property type="nucleotide sequence ID" value="NC_010162.1"/>
</dbReference>
<dbReference type="eggNOG" id="COG3209">
    <property type="taxonomic scope" value="Bacteria"/>
</dbReference>
<dbReference type="InterPro" id="IPR022044">
    <property type="entry name" value="TcdB_toxin_mid/C"/>
</dbReference>
<evidence type="ECO:0000259" key="6">
    <source>
        <dbReference type="Pfam" id="PF12256"/>
    </source>
</evidence>
<evidence type="ECO:0000256" key="1">
    <source>
        <dbReference type="ARBA" id="ARBA00004613"/>
    </source>
</evidence>
<feature type="region of interest" description="Disordered" evidence="4">
    <location>
        <begin position="1"/>
        <end position="63"/>
    </location>
</feature>
<dbReference type="SUPFAM" id="SSF69318">
    <property type="entry name" value="Integrin alpha N-terminal domain"/>
    <property type="match status" value="1"/>
</dbReference>
<accession>A9GT29</accession>
<keyword evidence="8" id="KW-1185">Reference proteome</keyword>
<dbReference type="InterPro" id="IPR050708">
    <property type="entry name" value="T6SS_VgrG/RHS"/>
</dbReference>
<keyword evidence="3" id="KW-0843">Virulence</keyword>
<evidence type="ECO:0000313" key="7">
    <source>
        <dbReference type="EMBL" id="CAN96891.1"/>
    </source>
</evidence>
<feature type="region of interest" description="Disordered" evidence="4">
    <location>
        <begin position="2133"/>
        <end position="2168"/>
    </location>
</feature>
<name>A9GT29_SORC5</name>
<dbReference type="NCBIfam" id="TIGR03696">
    <property type="entry name" value="Rhs_assc_core"/>
    <property type="match status" value="1"/>
</dbReference>
<dbReference type="PANTHER" id="PTHR32305:SF15">
    <property type="entry name" value="PROTEIN RHSA-RELATED"/>
    <property type="match status" value="1"/>
</dbReference>
<dbReference type="EMBL" id="AM746676">
    <property type="protein sequence ID" value="CAN96891.1"/>
    <property type="molecule type" value="Genomic_DNA"/>
</dbReference>
<dbReference type="InterPro" id="IPR003284">
    <property type="entry name" value="Sal_SpvB"/>
</dbReference>
<evidence type="ECO:0000256" key="3">
    <source>
        <dbReference type="ARBA" id="ARBA00023026"/>
    </source>
</evidence>
<dbReference type="KEGG" id="scl:sce6722"/>
<dbReference type="InterPro" id="IPR022385">
    <property type="entry name" value="Rhs_assc_core"/>
</dbReference>
<keyword evidence="2" id="KW-0964">Secreted</keyword>
<feature type="domain" description="Insecticide toxin TcdB middle/N-terminal" evidence="6">
    <location>
        <begin position="719"/>
        <end position="873"/>
    </location>
</feature>
<dbReference type="OrthoDB" id="173976at2"/>
<organism evidence="7 8">
    <name type="scientific">Sorangium cellulosum (strain So ce56)</name>
    <name type="common">Polyangium cellulosum (strain So ce56)</name>
    <dbReference type="NCBI Taxonomy" id="448385"/>
    <lineage>
        <taxon>Bacteria</taxon>
        <taxon>Pseudomonadati</taxon>
        <taxon>Myxococcota</taxon>
        <taxon>Polyangia</taxon>
        <taxon>Polyangiales</taxon>
        <taxon>Polyangiaceae</taxon>
        <taxon>Sorangium</taxon>
    </lineage>
</organism>
<reference evidence="7 8" key="1">
    <citation type="journal article" date="2007" name="Nat. Biotechnol.">
        <title>Complete genome sequence of the myxobacterium Sorangium cellulosum.</title>
        <authorList>
            <person name="Schneiker S."/>
            <person name="Perlova O."/>
            <person name="Kaiser O."/>
            <person name="Gerth K."/>
            <person name="Alici A."/>
            <person name="Altmeyer M.O."/>
            <person name="Bartels D."/>
            <person name="Bekel T."/>
            <person name="Beyer S."/>
            <person name="Bode E."/>
            <person name="Bode H.B."/>
            <person name="Bolten C.J."/>
            <person name="Choudhuri J.V."/>
            <person name="Doss S."/>
            <person name="Elnakady Y.A."/>
            <person name="Frank B."/>
            <person name="Gaigalat L."/>
            <person name="Goesmann A."/>
            <person name="Groeger C."/>
            <person name="Gross F."/>
            <person name="Jelsbak L."/>
            <person name="Jelsbak L."/>
            <person name="Kalinowski J."/>
            <person name="Kegler C."/>
            <person name="Knauber T."/>
            <person name="Konietzny S."/>
            <person name="Kopp M."/>
            <person name="Krause L."/>
            <person name="Krug D."/>
            <person name="Linke B."/>
            <person name="Mahmud T."/>
            <person name="Martinez-Arias R."/>
            <person name="McHardy A.C."/>
            <person name="Merai M."/>
            <person name="Meyer F."/>
            <person name="Mormann S."/>
            <person name="Munoz-Dorado J."/>
            <person name="Perez J."/>
            <person name="Pradella S."/>
            <person name="Rachid S."/>
            <person name="Raddatz G."/>
            <person name="Rosenau F."/>
            <person name="Rueckert C."/>
            <person name="Sasse F."/>
            <person name="Scharfe M."/>
            <person name="Schuster S.C."/>
            <person name="Suen G."/>
            <person name="Treuner-Lange A."/>
            <person name="Velicer G.J."/>
            <person name="Vorholter F.-J."/>
            <person name="Weissman K.J."/>
            <person name="Welch R.D."/>
            <person name="Wenzel S.C."/>
            <person name="Whitworth D.E."/>
            <person name="Wilhelm S."/>
            <person name="Wittmann C."/>
            <person name="Bloecker H."/>
            <person name="Puehler A."/>
            <person name="Mueller R."/>
        </authorList>
    </citation>
    <scope>NUCLEOTIDE SEQUENCE [LARGE SCALE GENOMIC DNA]</scope>
    <source>
        <strain evidence="8">So ce56</strain>
    </source>
</reference>
<dbReference type="Pfam" id="PF12255">
    <property type="entry name" value="TcdB_toxin_midC"/>
    <property type="match status" value="1"/>
</dbReference>
<dbReference type="GO" id="GO:0005576">
    <property type="term" value="C:extracellular region"/>
    <property type="evidence" value="ECO:0007669"/>
    <property type="project" value="UniProtKB-SubCell"/>
</dbReference>
<dbReference type="InterPro" id="IPR022045">
    <property type="entry name" value="TcdB_toxin_mid/N"/>
</dbReference>
<dbReference type="GO" id="GO:0005737">
    <property type="term" value="C:cytoplasm"/>
    <property type="evidence" value="ECO:0007669"/>
    <property type="project" value="InterPro"/>
</dbReference>
<dbReference type="Gene3D" id="2.130.10.130">
    <property type="entry name" value="Integrin alpha, N-terminal"/>
    <property type="match status" value="1"/>
</dbReference>
<dbReference type="Proteomes" id="UP000002139">
    <property type="component" value="Chromosome"/>
</dbReference>
<protein>
    <submittedName>
        <fullName evidence="7">Insecticidal toxin complex-like protein</fullName>
    </submittedName>
</protein>
<dbReference type="Pfam" id="PF12256">
    <property type="entry name" value="TcdB_toxin_midN"/>
    <property type="match status" value="1"/>
</dbReference>
<dbReference type="STRING" id="448385.sce6722"/>